<dbReference type="CDD" id="cd16914">
    <property type="entry name" value="EcfT"/>
    <property type="match status" value="1"/>
</dbReference>
<evidence type="ECO:0000256" key="2">
    <source>
        <dbReference type="ARBA" id="ARBA00022692"/>
    </source>
</evidence>
<organism evidence="6 7">
    <name type="scientific">Brachybacterium phenoliresistens</name>
    <dbReference type="NCBI Taxonomy" id="396014"/>
    <lineage>
        <taxon>Bacteria</taxon>
        <taxon>Bacillati</taxon>
        <taxon>Actinomycetota</taxon>
        <taxon>Actinomycetes</taxon>
        <taxon>Micrococcales</taxon>
        <taxon>Dermabacteraceae</taxon>
        <taxon>Brachybacterium</taxon>
    </lineage>
</organism>
<keyword evidence="4 5" id="KW-0472">Membrane</keyword>
<reference evidence="6 7" key="1">
    <citation type="submission" date="2014-02" db="EMBL/GenBank/DDBJ databases">
        <title>Genome sequence of Brachybacterium phenoliresistens strain W13A50.</title>
        <authorList>
            <person name="Wang X."/>
        </authorList>
    </citation>
    <scope>NUCLEOTIDE SEQUENCE [LARGE SCALE GENOMIC DNA]</scope>
    <source>
        <strain evidence="6 7">W13A50</strain>
    </source>
</reference>
<evidence type="ECO:0000313" key="6">
    <source>
        <dbReference type="EMBL" id="EWS80042.1"/>
    </source>
</evidence>
<protein>
    <submittedName>
        <fullName evidence="6">Cobalt ABC transporter permease</fullName>
    </submittedName>
</protein>
<keyword evidence="3 5" id="KW-1133">Transmembrane helix</keyword>
<feature type="transmembrane region" description="Helical" evidence="5">
    <location>
        <begin position="39"/>
        <end position="72"/>
    </location>
</feature>
<dbReference type="OrthoDB" id="2661848at2"/>
<evidence type="ECO:0000256" key="1">
    <source>
        <dbReference type="ARBA" id="ARBA00004141"/>
    </source>
</evidence>
<dbReference type="GO" id="GO:0005886">
    <property type="term" value="C:plasma membrane"/>
    <property type="evidence" value="ECO:0007669"/>
    <property type="project" value="UniProtKB-ARBA"/>
</dbReference>
<sequence>MTRRTHDVLSVEWVRLELLRTAYSTRGGLFSRMDPRAVLAWYVLLALAPWFTHDTAVLIGLFVLGAIGVVLARVGPLVLGLFLVGLLGNVLGLLVASLFFGGDLGTLAALAELNLKLGAVSMASMAAFVSLDPEKLSDALLSLRAPELLAFGVSYGYRMLPILVDEYVTVFEGQRLRHAPPPRPGILGWRVILQWCTLAVTAFSPIMLNVAGTVRTTVEALETRGFTYAAANPQGRRLRLAHLRITALDVLVVAASALAIAACYAIPGLLGVSPAPPGGAAG</sequence>
<dbReference type="HOGENOM" id="CLU_1004155_0_0_11"/>
<evidence type="ECO:0000256" key="4">
    <source>
        <dbReference type="ARBA" id="ARBA00023136"/>
    </source>
</evidence>
<accession>Z9JQP2</accession>
<name>Z9JQP2_9MICO</name>
<dbReference type="InterPro" id="IPR003339">
    <property type="entry name" value="ABC/ECF_trnsptr_transmembrane"/>
</dbReference>
<proteinExistence type="predicted"/>
<keyword evidence="2 5" id="KW-0812">Transmembrane</keyword>
<feature type="transmembrane region" description="Helical" evidence="5">
    <location>
        <begin position="192"/>
        <end position="214"/>
    </location>
</feature>
<dbReference type="Proteomes" id="UP000023067">
    <property type="component" value="Unassembled WGS sequence"/>
</dbReference>
<dbReference type="STRING" id="396014.BF93_08310"/>
<evidence type="ECO:0000256" key="3">
    <source>
        <dbReference type="ARBA" id="ARBA00022989"/>
    </source>
</evidence>
<feature type="transmembrane region" description="Helical" evidence="5">
    <location>
        <begin position="78"/>
        <end position="101"/>
    </location>
</feature>
<evidence type="ECO:0000313" key="7">
    <source>
        <dbReference type="Proteomes" id="UP000023067"/>
    </source>
</evidence>
<dbReference type="Pfam" id="PF02361">
    <property type="entry name" value="CbiQ"/>
    <property type="match status" value="1"/>
</dbReference>
<feature type="transmembrane region" description="Helical" evidence="5">
    <location>
        <begin position="246"/>
        <end position="267"/>
    </location>
</feature>
<keyword evidence="7" id="KW-1185">Reference proteome</keyword>
<comment type="caution">
    <text evidence="6">The sequence shown here is derived from an EMBL/GenBank/DDBJ whole genome shotgun (WGS) entry which is preliminary data.</text>
</comment>
<dbReference type="EMBL" id="JDYK01000020">
    <property type="protein sequence ID" value="EWS80042.1"/>
    <property type="molecule type" value="Genomic_DNA"/>
</dbReference>
<gene>
    <name evidence="6" type="ORF">BF93_08310</name>
</gene>
<dbReference type="AlphaFoldDB" id="Z9JQP2"/>
<evidence type="ECO:0000256" key="5">
    <source>
        <dbReference type="SAM" id="Phobius"/>
    </source>
</evidence>
<comment type="subcellular location">
    <subcellularLocation>
        <location evidence="1">Membrane</location>
        <topology evidence="1">Multi-pass membrane protein</topology>
    </subcellularLocation>
</comment>
<dbReference type="PATRIC" id="fig|396014.3.peg.3164"/>
<dbReference type="RefSeq" id="WP_051487081.1">
    <property type="nucleotide sequence ID" value="NZ_KK070003.1"/>
</dbReference>
<dbReference type="eggNOG" id="COG0619">
    <property type="taxonomic scope" value="Bacteria"/>
</dbReference>